<name>A0ABN8GQS5_9BACL</name>
<accession>A0ABN8GQS5</accession>
<evidence type="ECO:0008006" key="8">
    <source>
        <dbReference type="Google" id="ProtNLM"/>
    </source>
</evidence>
<dbReference type="EMBL" id="CAKMMW010000014">
    <property type="protein sequence ID" value="CAH1215653.1"/>
    <property type="molecule type" value="Genomic_DNA"/>
</dbReference>
<feature type="domain" description="M23ase beta-sheet core" evidence="4">
    <location>
        <begin position="347"/>
        <end position="443"/>
    </location>
</feature>
<comment type="caution">
    <text evidence="6">The sequence shown here is derived from an EMBL/GenBank/DDBJ whole genome shotgun (WGS) entry which is preliminary data.</text>
</comment>
<evidence type="ECO:0000256" key="3">
    <source>
        <dbReference type="SAM" id="MobiDB-lite"/>
    </source>
</evidence>
<feature type="domain" description="Peptidoglycan hydrolase PcsB coiled-coil" evidence="5">
    <location>
        <begin position="160"/>
        <end position="230"/>
    </location>
</feature>
<evidence type="ECO:0000256" key="1">
    <source>
        <dbReference type="ARBA" id="ARBA00022729"/>
    </source>
</evidence>
<dbReference type="SUPFAM" id="SSF57997">
    <property type="entry name" value="Tropomyosin"/>
    <property type="match status" value="1"/>
</dbReference>
<evidence type="ECO:0000259" key="4">
    <source>
        <dbReference type="Pfam" id="PF01551"/>
    </source>
</evidence>
<dbReference type="InterPro" id="IPR016047">
    <property type="entry name" value="M23ase_b-sheet_dom"/>
</dbReference>
<dbReference type="PANTHER" id="PTHR21666:SF270">
    <property type="entry name" value="MUREIN HYDROLASE ACTIVATOR ENVC"/>
    <property type="match status" value="1"/>
</dbReference>
<dbReference type="Pfam" id="PF24568">
    <property type="entry name" value="CC_PcsB"/>
    <property type="match status" value="1"/>
</dbReference>
<sequence>MKTGQSVPLPPFSSFLSVFSFSKIHRFLETERKRFKPYMQHQSLENGEATCLKKKILPVVLTLGMAISLTIPHAASYAASATDKIDQQLTQLKKQKAEAQQKANSAQSQITKVQSEKEQTTKDMNALVSQVNEASKKLTQLNEQIDQVSNALEESAKQLDEAEARVESRDNMLKSRVRLMYMNGFVSYMDVVLSATSFSDFLNRVEALKSIVNQDKEILESNMKDKETVMLKKADTEKQLENVKGLYAEADALRDDLQAKEKAKEVKIASLSKQERELEDISEESDRMITQLAKQEADLQAKKRAAQNAKSPFTYSGGKLGYPLAVQAPMTSDFIARINPVTGRAENHKGIDLGTAKGTPILAAENGSVIYASWMNGYGNCVIVDHGNGLWTLYGHIMNDGIYVKVGDVVKRGQKIAGVGSTGQSTGNHLHFEVRKNEVPTDPKPYLR</sequence>
<protein>
    <recommendedName>
        <fullName evidence="8">Peptidase M23</fullName>
    </recommendedName>
</protein>
<dbReference type="InterPro" id="IPR050570">
    <property type="entry name" value="Cell_wall_metabolism_enzyme"/>
</dbReference>
<keyword evidence="2" id="KW-0175">Coiled coil</keyword>
<keyword evidence="7" id="KW-1185">Reference proteome</keyword>
<evidence type="ECO:0000259" key="5">
    <source>
        <dbReference type="Pfam" id="PF24568"/>
    </source>
</evidence>
<reference evidence="6" key="1">
    <citation type="submission" date="2022-01" db="EMBL/GenBank/DDBJ databases">
        <authorList>
            <person name="Criscuolo A."/>
        </authorList>
    </citation>
    <scope>NUCLEOTIDE SEQUENCE</scope>
    <source>
        <strain evidence="6">CIP111891</strain>
    </source>
</reference>
<dbReference type="InterPro" id="IPR057309">
    <property type="entry name" value="PcsB_CC"/>
</dbReference>
<evidence type="ECO:0000313" key="6">
    <source>
        <dbReference type="EMBL" id="CAH1215653.1"/>
    </source>
</evidence>
<feature type="compositionally biased region" description="Basic and acidic residues" evidence="3">
    <location>
        <begin position="430"/>
        <end position="441"/>
    </location>
</feature>
<feature type="region of interest" description="Disordered" evidence="3">
    <location>
        <begin position="420"/>
        <end position="448"/>
    </location>
</feature>
<dbReference type="InterPro" id="IPR011055">
    <property type="entry name" value="Dup_hybrid_motif"/>
</dbReference>
<dbReference type="Proteomes" id="UP000838821">
    <property type="component" value="Unassembled WGS sequence"/>
</dbReference>
<dbReference type="SUPFAM" id="SSF51261">
    <property type="entry name" value="Duplicated hybrid motif"/>
    <property type="match status" value="1"/>
</dbReference>
<dbReference type="CDD" id="cd12797">
    <property type="entry name" value="M23_peptidase"/>
    <property type="match status" value="1"/>
</dbReference>
<evidence type="ECO:0000256" key="2">
    <source>
        <dbReference type="SAM" id="Coils"/>
    </source>
</evidence>
<proteinExistence type="predicted"/>
<gene>
    <name evidence="6" type="ORF">PAECIP111891_04279</name>
</gene>
<dbReference type="Gene3D" id="2.70.70.10">
    <property type="entry name" value="Glucose Permease (Domain IIA)"/>
    <property type="match status" value="1"/>
</dbReference>
<feature type="coiled-coil region" evidence="2">
    <location>
        <begin position="78"/>
        <end position="172"/>
    </location>
</feature>
<evidence type="ECO:0000313" key="7">
    <source>
        <dbReference type="Proteomes" id="UP000838821"/>
    </source>
</evidence>
<dbReference type="Pfam" id="PF01551">
    <property type="entry name" value="Peptidase_M23"/>
    <property type="match status" value="1"/>
</dbReference>
<organism evidence="6 7">
    <name type="scientific">Paenibacillus allorhizoplanae</name>
    <dbReference type="NCBI Taxonomy" id="2905648"/>
    <lineage>
        <taxon>Bacteria</taxon>
        <taxon>Bacillati</taxon>
        <taxon>Bacillota</taxon>
        <taxon>Bacilli</taxon>
        <taxon>Bacillales</taxon>
        <taxon>Paenibacillaceae</taxon>
        <taxon>Paenibacillus</taxon>
    </lineage>
</organism>
<keyword evidence="1" id="KW-0732">Signal</keyword>
<feature type="coiled-coil region" evidence="2">
    <location>
        <begin position="240"/>
        <end position="309"/>
    </location>
</feature>
<dbReference type="PANTHER" id="PTHR21666">
    <property type="entry name" value="PEPTIDASE-RELATED"/>
    <property type="match status" value="1"/>
</dbReference>
<dbReference type="Gene3D" id="6.10.250.3150">
    <property type="match status" value="1"/>
</dbReference>